<dbReference type="SUPFAM" id="SSF54695">
    <property type="entry name" value="POZ domain"/>
    <property type="match status" value="1"/>
</dbReference>
<sequence>MSARVTRKRSRPEDEDQELPPTKREPAQDTSSEDNNGGVAADGTGADRQPNHELAKERGGFWFEDGTVILVARNVEYRVYRGVLAELSSVFNSLFAKPRAFRNVPLDGVPTFPCPVVRVSDSPEDFQYLLRACFVHRMINLYEERNPSYYEISALIRLGDKYKITDLYSQSLNFLKHHFPSSFDSWVALPNFTPPGWDVSEAIGVVNLARMTGELSLLPPAFVTYICAKETAPGIVHGITREDGSQERLSPDDLIACFEGQAKLRTASVAAVLRTFNPTVSPECKTISACKKRLRDAFVGLEYSVDDLLNGNPFAKYDEFLLEDDLDACPSCTSTVSERSLKERKDVWDMLPELLGINVPGWNKDPPPPPA</sequence>
<proteinExistence type="predicted"/>
<feature type="region of interest" description="Disordered" evidence="1">
    <location>
        <begin position="1"/>
        <end position="51"/>
    </location>
</feature>
<dbReference type="AlphaFoldDB" id="A0A2G8RXN1"/>
<dbReference type="InterPro" id="IPR011333">
    <property type="entry name" value="SKP1/BTB/POZ_sf"/>
</dbReference>
<evidence type="ECO:0000313" key="2">
    <source>
        <dbReference type="EMBL" id="PIL26279.1"/>
    </source>
</evidence>
<keyword evidence="3" id="KW-1185">Reference proteome</keyword>
<evidence type="ECO:0000256" key="1">
    <source>
        <dbReference type="SAM" id="MobiDB-lite"/>
    </source>
</evidence>
<organism evidence="2 3">
    <name type="scientific">Ganoderma sinense ZZ0214-1</name>
    <dbReference type="NCBI Taxonomy" id="1077348"/>
    <lineage>
        <taxon>Eukaryota</taxon>
        <taxon>Fungi</taxon>
        <taxon>Dikarya</taxon>
        <taxon>Basidiomycota</taxon>
        <taxon>Agaricomycotina</taxon>
        <taxon>Agaricomycetes</taxon>
        <taxon>Polyporales</taxon>
        <taxon>Polyporaceae</taxon>
        <taxon>Ganoderma</taxon>
    </lineage>
</organism>
<name>A0A2G8RXN1_9APHY</name>
<dbReference type="Gene3D" id="3.30.710.10">
    <property type="entry name" value="Potassium Channel Kv1.1, Chain A"/>
    <property type="match status" value="1"/>
</dbReference>
<gene>
    <name evidence="2" type="ORF">GSI_12035</name>
</gene>
<dbReference type="Proteomes" id="UP000230002">
    <property type="component" value="Unassembled WGS sequence"/>
</dbReference>
<reference evidence="2 3" key="1">
    <citation type="journal article" date="2015" name="Sci. Rep.">
        <title>Chromosome-level genome map provides insights into diverse defense mechanisms in the medicinal fungus Ganoderma sinense.</title>
        <authorList>
            <person name="Zhu Y."/>
            <person name="Xu J."/>
            <person name="Sun C."/>
            <person name="Zhou S."/>
            <person name="Xu H."/>
            <person name="Nelson D.R."/>
            <person name="Qian J."/>
            <person name="Song J."/>
            <person name="Luo H."/>
            <person name="Xiang L."/>
            <person name="Li Y."/>
            <person name="Xu Z."/>
            <person name="Ji A."/>
            <person name="Wang L."/>
            <person name="Lu S."/>
            <person name="Hayward A."/>
            <person name="Sun W."/>
            <person name="Li X."/>
            <person name="Schwartz D.C."/>
            <person name="Wang Y."/>
            <person name="Chen S."/>
        </authorList>
    </citation>
    <scope>NUCLEOTIDE SEQUENCE [LARGE SCALE GENOMIC DNA]</scope>
    <source>
        <strain evidence="2 3">ZZ0214-1</strain>
    </source>
</reference>
<accession>A0A2G8RXN1</accession>
<comment type="caution">
    <text evidence="2">The sequence shown here is derived from an EMBL/GenBank/DDBJ whole genome shotgun (WGS) entry which is preliminary data.</text>
</comment>
<dbReference type="EMBL" id="AYKW01000045">
    <property type="protein sequence ID" value="PIL26279.1"/>
    <property type="molecule type" value="Genomic_DNA"/>
</dbReference>
<evidence type="ECO:0000313" key="3">
    <source>
        <dbReference type="Proteomes" id="UP000230002"/>
    </source>
</evidence>
<protein>
    <submittedName>
        <fullName evidence="2">Uncharacterized protein</fullName>
    </submittedName>
</protein>
<feature type="compositionally biased region" description="Basic residues" evidence="1">
    <location>
        <begin position="1"/>
        <end position="10"/>
    </location>
</feature>
<dbReference type="OrthoDB" id="3036049at2759"/>